<dbReference type="PROSITE" id="PS51462">
    <property type="entry name" value="NUDIX"/>
    <property type="match status" value="1"/>
</dbReference>
<sequence>MTRIVIVDENDTPIGLKERDEVGPKDISRGSGIWITNTKGNVLLARRAFTKKHDPGKWGAAVVGAVDEGEEYDDNAVKEAYEELGLSIDMHNLVKGPKRFVQLPGRQFFLQWYFYTTDVAIERLSLQSEEVAEAKWFTREELKEAIKTKPEYFFGNIASWIEYLLETP</sequence>
<dbReference type="Pfam" id="PF00293">
    <property type="entry name" value="NUDIX"/>
    <property type="match status" value="1"/>
</dbReference>
<reference evidence="2 3" key="1">
    <citation type="journal article" date="2016" name="Nat. Commun.">
        <title>Thousands of microbial genomes shed light on interconnected biogeochemical processes in an aquifer system.</title>
        <authorList>
            <person name="Anantharaman K."/>
            <person name="Brown C.T."/>
            <person name="Hug L.A."/>
            <person name="Sharon I."/>
            <person name="Castelle C.J."/>
            <person name="Probst A.J."/>
            <person name="Thomas B.C."/>
            <person name="Singh A."/>
            <person name="Wilkins M.J."/>
            <person name="Karaoz U."/>
            <person name="Brodie E.L."/>
            <person name="Williams K.H."/>
            <person name="Hubbard S.S."/>
            <person name="Banfield J.F."/>
        </authorList>
    </citation>
    <scope>NUCLEOTIDE SEQUENCE [LARGE SCALE GENOMIC DNA]</scope>
</reference>
<dbReference type="InterPro" id="IPR015797">
    <property type="entry name" value="NUDIX_hydrolase-like_dom_sf"/>
</dbReference>
<dbReference type="InterPro" id="IPR000086">
    <property type="entry name" value="NUDIX_hydrolase_dom"/>
</dbReference>
<dbReference type="GO" id="GO:0003824">
    <property type="term" value="F:catalytic activity"/>
    <property type="evidence" value="ECO:0007669"/>
    <property type="project" value="UniProtKB-ARBA"/>
</dbReference>
<protein>
    <recommendedName>
        <fullName evidence="1">Nudix hydrolase domain-containing protein</fullName>
    </recommendedName>
</protein>
<dbReference type="EMBL" id="MFLY01000008">
    <property type="protein sequence ID" value="OGG73169.1"/>
    <property type="molecule type" value="Genomic_DNA"/>
</dbReference>
<dbReference type="PANTHER" id="PTHR10885">
    <property type="entry name" value="ISOPENTENYL-DIPHOSPHATE DELTA-ISOMERASE"/>
    <property type="match status" value="1"/>
</dbReference>
<organism evidence="2 3">
    <name type="scientific">Candidatus Kaiserbacteria bacterium RIFCSPLOWO2_01_FULL_53_17</name>
    <dbReference type="NCBI Taxonomy" id="1798511"/>
    <lineage>
        <taxon>Bacteria</taxon>
        <taxon>Candidatus Kaiseribacteriota</taxon>
    </lineage>
</organism>
<gene>
    <name evidence="2" type="ORF">A3A38_03530</name>
</gene>
<dbReference type="AlphaFoldDB" id="A0A1F6EHP1"/>
<accession>A0A1F6EHP1</accession>
<dbReference type="SUPFAM" id="SSF55811">
    <property type="entry name" value="Nudix"/>
    <property type="match status" value="1"/>
</dbReference>
<proteinExistence type="predicted"/>
<evidence type="ECO:0000259" key="1">
    <source>
        <dbReference type="PROSITE" id="PS51462"/>
    </source>
</evidence>
<dbReference type="Gene3D" id="3.90.79.10">
    <property type="entry name" value="Nucleoside Triphosphate Pyrophosphohydrolase"/>
    <property type="match status" value="1"/>
</dbReference>
<dbReference type="Proteomes" id="UP000177306">
    <property type="component" value="Unassembled WGS sequence"/>
</dbReference>
<comment type="caution">
    <text evidence="2">The sequence shown here is derived from an EMBL/GenBank/DDBJ whole genome shotgun (WGS) entry which is preliminary data.</text>
</comment>
<feature type="domain" description="Nudix hydrolase" evidence="1">
    <location>
        <begin position="26"/>
        <end position="163"/>
    </location>
</feature>
<evidence type="ECO:0000313" key="3">
    <source>
        <dbReference type="Proteomes" id="UP000177306"/>
    </source>
</evidence>
<dbReference type="PANTHER" id="PTHR10885:SF0">
    <property type="entry name" value="ISOPENTENYL-DIPHOSPHATE DELTA-ISOMERASE"/>
    <property type="match status" value="1"/>
</dbReference>
<evidence type="ECO:0000313" key="2">
    <source>
        <dbReference type="EMBL" id="OGG73169.1"/>
    </source>
</evidence>
<name>A0A1F6EHP1_9BACT</name>